<evidence type="ECO:0000313" key="3">
    <source>
        <dbReference type="Proteomes" id="UP000504638"/>
    </source>
</evidence>
<gene>
    <name evidence="2 4" type="ORF">P152DRAFT_511642</name>
</gene>
<evidence type="ECO:0000313" key="4">
    <source>
        <dbReference type="RefSeq" id="XP_033537132.1"/>
    </source>
</evidence>
<feature type="compositionally biased region" description="Polar residues" evidence="1">
    <location>
        <begin position="37"/>
        <end position="47"/>
    </location>
</feature>
<dbReference type="InterPro" id="IPR012479">
    <property type="entry name" value="SAP30BP"/>
</dbReference>
<dbReference type="PANTHER" id="PTHR13464:SF0">
    <property type="entry name" value="SAP30-BINDING PROTEIN"/>
    <property type="match status" value="1"/>
</dbReference>
<reference evidence="4" key="2">
    <citation type="submission" date="2020-04" db="EMBL/GenBank/DDBJ databases">
        <authorList>
            <consortium name="NCBI Genome Project"/>
        </authorList>
    </citation>
    <scope>NUCLEOTIDE SEQUENCE</scope>
    <source>
        <strain evidence="4">CBS 781.70</strain>
    </source>
</reference>
<keyword evidence="3" id="KW-1185">Reference proteome</keyword>
<protein>
    <recommendedName>
        <fullName evidence="5">HCNGP-domain-containing protein</fullName>
    </recommendedName>
</protein>
<evidence type="ECO:0000313" key="2">
    <source>
        <dbReference type="EMBL" id="KAF1815501.1"/>
    </source>
</evidence>
<dbReference type="GO" id="GO:0005634">
    <property type="term" value="C:nucleus"/>
    <property type="evidence" value="ECO:0007669"/>
    <property type="project" value="TreeGrafter"/>
</dbReference>
<organism evidence="2">
    <name type="scientific">Eremomyces bilateralis CBS 781.70</name>
    <dbReference type="NCBI Taxonomy" id="1392243"/>
    <lineage>
        <taxon>Eukaryota</taxon>
        <taxon>Fungi</taxon>
        <taxon>Dikarya</taxon>
        <taxon>Ascomycota</taxon>
        <taxon>Pezizomycotina</taxon>
        <taxon>Dothideomycetes</taxon>
        <taxon>Dothideomycetes incertae sedis</taxon>
        <taxon>Eremomycetales</taxon>
        <taxon>Eremomycetaceae</taxon>
        <taxon>Eremomyces</taxon>
    </lineage>
</organism>
<dbReference type="Pfam" id="PF07818">
    <property type="entry name" value="HCNGP"/>
    <property type="match status" value="1"/>
</dbReference>
<dbReference type="EMBL" id="ML975151">
    <property type="protein sequence ID" value="KAF1815501.1"/>
    <property type="molecule type" value="Genomic_DNA"/>
</dbReference>
<reference evidence="4" key="3">
    <citation type="submission" date="2025-04" db="UniProtKB">
        <authorList>
            <consortium name="RefSeq"/>
        </authorList>
    </citation>
    <scope>IDENTIFICATION</scope>
    <source>
        <strain evidence="4">CBS 781.70</strain>
    </source>
</reference>
<evidence type="ECO:0008006" key="5">
    <source>
        <dbReference type="Google" id="ProtNLM"/>
    </source>
</evidence>
<dbReference type="RefSeq" id="XP_033537132.1">
    <property type="nucleotide sequence ID" value="XM_033682717.1"/>
</dbReference>
<dbReference type="PANTHER" id="PTHR13464">
    <property type="entry name" value="TRANSCRIPTIONAL REGULATOR PROTEIN HCNGP"/>
    <property type="match status" value="1"/>
</dbReference>
<evidence type="ECO:0000256" key="1">
    <source>
        <dbReference type="SAM" id="MobiDB-lite"/>
    </source>
</evidence>
<dbReference type="GO" id="GO:0006355">
    <property type="term" value="P:regulation of DNA-templated transcription"/>
    <property type="evidence" value="ECO:0007669"/>
    <property type="project" value="InterPro"/>
</dbReference>
<name>A0A6G1GC75_9PEZI</name>
<feature type="region of interest" description="Disordered" evidence="1">
    <location>
        <begin position="1"/>
        <end position="128"/>
    </location>
</feature>
<proteinExistence type="predicted"/>
<dbReference type="OrthoDB" id="1714508at2759"/>
<sequence length="200" mass="21411">MLGMLGLSYESSEDEDASVPSQNTNLSERQTVRAKEPSNTADTSETLPSRPITETPMKLVTPAVDTTPEGPALGPSRPQAEPIDTDEGPTSRPQSPYSANRTALRNLTLPPTPSFTIPSSPPGSPPASTAKFTQFLLLKKRGVHFNERLSTSAQLRNPALLSKLREFAGISDEEQYATALEGEDGVVVKWPEYASSGTGV</sequence>
<dbReference type="Proteomes" id="UP000504638">
    <property type="component" value="Unplaced"/>
</dbReference>
<dbReference type="GeneID" id="54423287"/>
<feature type="compositionally biased region" description="Polar residues" evidence="1">
    <location>
        <begin position="91"/>
        <end position="105"/>
    </location>
</feature>
<accession>A0A6G1GC75</accession>
<reference evidence="2 4" key="1">
    <citation type="submission" date="2020-01" db="EMBL/GenBank/DDBJ databases">
        <authorList>
            <consortium name="DOE Joint Genome Institute"/>
            <person name="Haridas S."/>
            <person name="Albert R."/>
            <person name="Binder M."/>
            <person name="Bloem J."/>
            <person name="Labutti K."/>
            <person name="Salamov A."/>
            <person name="Andreopoulos B."/>
            <person name="Baker S.E."/>
            <person name="Barry K."/>
            <person name="Bills G."/>
            <person name="Bluhm B.H."/>
            <person name="Cannon C."/>
            <person name="Castanera R."/>
            <person name="Culley D.E."/>
            <person name="Daum C."/>
            <person name="Ezra D."/>
            <person name="Gonzalez J.B."/>
            <person name="Henrissat B."/>
            <person name="Kuo A."/>
            <person name="Liang C."/>
            <person name="Lipzen A."/>
            <person name="Lutzoni F."/>
            <person name="Magnuson J."/>
            <person name="Mondo S."/>
            <person name="Nolan M."/>
            <person name="Ohm R."/>
            <person name="Pangilinan J."/>
            <person name="Park H.-J."/>
            <person name="Ramirez L."/>
            <person name="Alfaro M."/>
            <person name="Sun H."/>
            <person name="Tritt A."/>
            <person name="Yoshinaga Y."/>
            <person name="Zwiers L.-H."/>
            <person name="Turgeon B.G."/>
            <person name="Goodwin S.B."/>
            <person name="Spatafora J.W."/>
            <person name="Crous P.W."/>
            <person name="Grigoriev I.V."/>
        </authorList>
    </citation>
    <scope>NUCLEOTIDE SEQUENCE</scope>
    <source>
        <strain evidence="2 4">CBS 781.70</strain>
    </source>
</reference>
<feature type="compositionally biased region" description="Polar residues" evidence="1">
    <location>
        <begin position="19"/>
        <end position="29"/>
    </location>
</feature>
<dbReference type="AlphaFoldDB" id="A0A6G1GC75"/>